<dbReference type="AlphaFoldDB" id="A0A0B4FGY6"/>
<feature type="chain" id="PRO_5002090638" evidence="1">
    <location>
        <begin position="19"/>
        <end position="155"/>
    </location>
</feature>
<feature type="non-terminal residue" evidence="2">
    <location>
        <position position="1"/>
    </location>
</feature>
<evidence type="ECO:0000256" key="1">
    <source>
        <dbReference type="SAM" id="SignalP"/>
    </source>
</evidence>
<feature type="signal peptide" evidence="1">
    <location>
        <begin position="1"/>
        <end position="18"/>
    </location>
</feature>
<evidence type="ECO:0000313" key="3">
    <source>
        <dbReference type="Proteomes" id="UP000031186"/>
    </source>
</evidence>
<keyword evidence="3" id="KW-1185">Reference proteome</keyword>
<proteinExistence type="predicted"/>
<keyword evidence="1" id="KW-0732">Signal</keyword>
<dbReference type="HOGENOM" id="CLU_1713708_0_0_1"/>
<dbReference type="OrthoDB" id="4943237at2759"/>
<accession>A0A0B4FGY6</accession>
<dbReference type="EMBL" id="AZNF01000007">
    <property type="protein sequence ID" value="KID65051.1"/>
    <property type="molecule type" value="Genomic_DNA"/>
</dbReference>
<sequence>MKGLAFITAAVFAGQAFAMPPHSQQYKRAEEDNSVVKLEEEAYGIWINACPSLNIPSLYCMNHVWEQCVGLFSETIGEIQKGQIRNKDDLGKFDADVKACIKPRDPATDAGLCYDQKLSGEACQKYAKEFREKNKYILGIEQGITHDIPTSNNIN</sequence>
<organism evidence="2 3">
    <name type="scientific">Metarhizium anisopliae (strain ARSEF 549)</name>
    <dbReference type="NCBI Taxonomy" id="3151832"/>
    <lineage>
        <taxon>Eukaryota</taxon>
        <taxon>Fungi</taxon>
        <taxon>Dikarya</taxon>
        <taxon>Ascomycota</taxon>
        <taxon>Pezizomycotina</taxon>
        <taxon>Sordariomycetes</taxon>
        <taxon>Hypocreomycetidae</taxon>
        <taxon>Hypocreales</taxon>
        <taxon>Clavicipitaceae</taxon>
        <taxon>Metarhizium</taxon>
    </lineage>
</organism>
<protein>
    <submittedName>
        <fullName evidence="2">Uncharacterized protein</fullName>
    </submittedName>
</protein>
<dbReference type="VEuPathDB" id="FungiDB:MAN_06062"/>
<dbReference type="Proteomes" id="UP000031186">
    <property type="component" value="Unassembled WGS sequence"/>
</dbReference>
<evidence type="ECO:0000313" key="2">
    <source>
        <dbReference type="EMBL" id="KID65051.1"/>
    </source>
</evidence>
<reference evidence="2 3" key="1">
    <citation type="journal article" date="2014" name="Proc. Natl. Acad. Sci. U.S.A.">
        <title>Trajectory and genomic determinants of fungal-pathogen speciation and host adaptation.</title>
        <authorList>
            <person name="Hu X."/>
            <person name="Xiao G."/>
            <person name="Zheng P."/>
            <person name="Shang Y."/>
            <person name="Su Y."/>
            <person name="Zhang X."/>
            <person name="Liu X."/>
            <person name="Zhan S."/>
            <person name="St Leger R.J."/>
            <person name="Wang C."/>
        </authorList>
    </citation>
    <scope>NUCLEOTIDE SEQUENCE [LARGE SCALE GENOMIC DNA]</scope>
    <source>
        <strain evidence="2 3">ARSEF 549</strain>
    </source>
</reference>
<gene>
    <name evidence="2" type="ORF">MAN_06062</name>
</gene>
<name>A0A0B4FGY6_METAF</name>
<comment type="caution">
    <text evidence="2">The sequence shown here is derived from an EMBL/GenBank/DDBJ whole genome shotgun (WGS) entry which is preliminary data.</text>
</comment>